<accession>A0ABU8AUR3</accession>
<dbReference type="EMBL" id="JARULZ010000002">
    <property type="protein sequence ID" value="MEH0637455.1"/>
    <property type="molecule type" value="Genomic_DNA"/>
</dbReference>
<protein>
    <submittedName>
        <fullName evidence="2">Uncharacterized protein</fullName>
    </submittedName>
</protein>
<feature type="transmembrane region" description="Helical" evidence="1">
    <location>
        <begin position="41"/>
        <end position="66"/>
    </location>
</feature>
<evidence type="ECO:0000313" key="3">
    <source>
        <dbReference type="Proteomes" id="UP001310290"/>
    </source>
</evidence>
<evidence type="ECO:0000256" key="1">
    <source>
        <dbReference type="SAM" id="Phobius"/>
    </source>
</evidence>
<keyword evidence="3" id="KW-1185">Reference proteome</keyword>
<name>A0ABU8AUR3_9ACTN</name>
<dbReference type="Proteomes" id="UP001310290">
    <property type="component" value="Unassembled WGS sequence"/>
</dbReference>
<reference evidence="2" key="1">
    <citation type="submission" date="2023-04" db="EMBL/GenBank/DDBJ databases">
        <title>Genomic diversity of scab-causing Streptomyces spp. in the province of Quebec, Canada.</title>
        <authorList>
            <person name="Biessy A."/>
            <person name="Cadieux M."/>
            <person name="Ciotola M."/>
            <person name="Filion M."/>
        </authorList>
    </citation>
    <scope>NUCLEOTIDE SEQUENCE</scope>
    <source>
        <strain evidence="2">B21-115</strain>
    </source>
</reference>
<comment type="caution">
    <text evidence="2">The sequence shown here is derived from an EMBL/GenBank/DDBJ whole genome shotgun (WGS) entry which is preliminary data.</text>
</comment>
<dbReference type="RefSeq" id="WP_334660374.1">
    <property type="nucleotide sequence ID" value="NZ_JARULZ010000002.1"/>
</dbReference>
<organism evidence="2 3">
    <name type="scientific">Streptomyces bottropensis</name>
    <dbReference type="NCBI Taxonomy" id="42235"/>
    <lineage>
        <taxon>Bacteria</taxon>
        <taxon>Bacillati</taxon>
        <taxon>Actinomycetota</taxon>
        <taxon>Actinomycetes</taxon>
        <taxon>Kitasatosporales</taxon>
        <taxon>Streptomycetaceae</taxon>
        <taxon>Streptomyces</taxon>
    </lineage>
</organism>
<sequence length="70" mass="6987">MSDHDAVILLACAQVILIALLAAAAAGYLARRDHASYPAALTRAAIAFTATLTLAAALATTLPALAGRVG</sequence>
<keyword evidence="1" id="KW-0812">Transmembrane</keyword>
<evidence type="ECO:0000313" key="2">
    <source>
        <dbReference type="EMBL" id="MEH0637455.1"/>
    </source>
</evidence>
<feature type="transmembrane region" description="Helical" evidence="1">
    <location>
        <begin position="6"/>
        <end position="29"/>
    </location>
</feature>
<keyword evidence="1" id="KW-0472">Membrane</keyword>
<proteinExistence type="predicted"/>
<keyword evidence="1" id="KW-1133">Transmembrane helix</keyword>
<gene>
    <name evidence="2" type="ORF">QBA35_29745</name>
</gene>